<keyword evidence="9" id="KW-1185">Reference proteome</keyword>
<dbReference type="EMBL" id="CALSGD010001551">
    <property type="protein sequence ID" value="CAH7107545.1"/>
    <property type="molecule type" value="Genomic_DNA"/>
</dbReference>
<dbReference type="AlphaFoldDB" id="A0AAV0A0Q0"/>
<accession>A0AAV0A0Q0</accession>
<feature type="domain" description="UPAR/Ly6" evidence="7">
    <location>
        <begin position="54"/>
        <end position="148"/>
    </location>
</feature>
<dbReference type="InterPro" id="IPR045860">
    <property type="entry name" value="Snake_toxin-like_sf"/>
</dbReference>
<comment type="subcellular location">
    <subcellularLocation>
        <location evidence="1">Cell membrane</location>
    </subcellularLocation>
</comment>
<evidence type="ECO:0000256" key="3">
    <source>
        <dbReference type="ARBA" id="ARBA00022729"/>
    </source>
</evidence>
<proteinExistence type="predicted"/>
<sequence>MFLFTFRFTCVLEIMLFFFWLILLVLPWVDATVNHTSGTTSLSIAIQPRQNIIMKCHQCSQKNTFNCPREHPCNDDQRRCGTIAVRMSSRALLVYKHCMRECTFVHVQPPPTELSRRLPSTNSFYYSNCCSGVLCNDGGPTNVERDLLPPLVVEEEVVARAVSPGECNLLLTLALILSSSILT</sequence>
<dbReference type="InterPro" id="IPR035076">
    <property type="entry name" value="Toxin/TOLIP"/>
</dbReference>
<reference evidence="8" key="1">
    <citation type="submission" date="2022-06" db="EMBL/GenBank/DDBJ databases">
        <authorList>
            <person name="Andreotti S."/>
            <person name="Wyler E."/>
        </authorList>
    </citation>
    <scope>NUCLEOTIDE SEQUENCE</scope>
</reference>
<feature type="chain" id="PRO_5043381576" evidence="6">
    <location>
        <begin position="32"/>
        <end position="183"/>
    </location>
</feature>
<keyword evidence="3 6" id="KW-0732">Signal</keyword>
<evidence type="ECO:0000256" key="4">
    <source>
        <dbReference type="ARBA" id="ARBA00023136"/>
    </source>
</evidence>
<comment type="caution">
    <text evidence="8">The sequence shown here is derived from an EMBL/GenBank/DDBJ whole genome shotgun (WGS) entry which is preliminary data.</text>
</comment>
<keyword evidence="5" id="KW-0325">Glycoprotein</keyword>
<feature type="signal peptide" evidence="6">
    <location>
        <begin position="1"/>
        <end position="31"/>
    </location>
</feature>
<dbReference type="Pfam" id="PF00087">
    <property type="entry name" value="Toxin_TOLIP"/>
    <property type="match status" value="1"/>
</dbReference>
<dbReference type="Proteomes" id="UP001152836">
    <property type="component" value="Unassembled WGS sequence"/>
</dbReference>
<dbReference type="Gene3D" id="2.10.60.10">
    <property type="entry name" value="CD59"/>
    <property type="match status" value="1"/>
</dbReference>
<evidence type="ECO:0000313" key="9">
    <source>
        <dbReference type="Proteomes" id="UP001152836"/>
    </source>
</evidence>
<dbReference type="InterPro" id="IPR052874">
    <property type="entry name" value="Sperm-ZP_regulatory"/>
</dbReference>
<name>A0AAV0A0Q0_PHORO</name>
<evidence type="ECO:0000256" key="5">
    <source>
        <dbReference type="ARBA" id="ARBA00023180"/>
    </source>
</evidence>
<dbReference type="SMART" id="SM00134">
    <property type="entry name" value="LU"/>
    <property type="match status" value="1"/>
</dbReference>
<organism evidence="8 9">
    <name type="scientific">Phodopus roborovskii</name>
    <name type="common">Roborovski's desert hamster</name>
    <name type="synonym">Cricetulus roborovskii</name>
    <dbReference type="NCBI Taxonomy" id="109678"/>
    <lineage>
        <taxon>Eukaryota</taxon>
        <taxon>Metazoa</taxon>
        <taxon>Chordata</taxon>
        <taxon>Craniata</taxon>
        <taxon>Vertebrata</taxon>
        <taxon>Euteleostomi</taxon>
        <taxon>Mammalia</taxon>
        <taxon>Eutheria</taxon>
        <taxon>Euarchontoglires</taxon>
        <taxon>Glires</taxon>
        <taxon>Rodentia</taxon>
        <taxon>Myomorpha</taxon>
        <taxon>Muroidea</taxon>
        <taxon>Cricetidae</taxon>
        <taxon>Cricetinae</taxon>
        <taxon>Phodopus</taxon>
    </lineage>
</organism>
<dbReference type="SUPFAM" id="SSF57302">
    <property type="entry name" value="Snake toxin-like"/>
    <property type="match status" value="1"/>
</dbReference>
<evidence type="ECO:0000259" key="7">
    <source>
        <dbReference type="SMART" id="SM00134"/>
    </source>
</evidence>
<keyword evidence="2" id="KW-1003">Cell membrane</keyword>
<dbReference type="PANTHER" id="PTHR15049:SF2">
    <property type="entry name" value="GLYCOSYL-PHOSPHATIDYLINOSITOL-ANCHORED MOLECULE-LIKE PROTEIN"/>
    <property type="match status" value="1"/>
</dbReference>
<dbReference type="InterPro" id="IPR016054">
    <property type="entry name" value="LY6_UPA_recep-like"/>
</dbReference>
<evidence type="ECO:0000256" key="6">
    <source>
        <dbReference type="SAM" id="SignalP"/>
    </source>
</evidence>
<dbReference type="PANTHER" id="PTHR15049">
    <property type="entry name" value="GLYCOSYL-PHOSPHATIDYLINOSITOL-ANCHORED MOLECULE-LIKE PROTEIN-RELATED"/>
    <property type="match status" value="1"/>
</dbReference>
<evidence type="ECO:0000313" key="8">
    <source>
        <dbReference type="EMBL" id="CAH7107545.1"/>
    </source>
</evidence>
<evidence type="ECO:0000256" key="2">
    <source>
        <dbReference type="ARBA" id="ARBA00022475"/>
    </source>
</evidence>
<gene>
    <name evidence="8" type="primary">unknown_gene_7465</name>
    <name evidence="8" type="ORF">PHOROB_LOCUS14281</name>
</gene>
<dbReference type="GO" id="GO:0005886">
    <property type="term" value="C:plasma membrane"/>
    <property type="evidence" value="ECO:0007669"/>
    <property type="project" value="UniProtKB-SubCell"/>
</dbReference>
<evidence type="ECO:0000256" key="1">
    <source>
        <dbReference type="ARBA" id="ARBA00004236"/>
    </source>
</evidence>
<keyword evidence="4" id="KW-0472">Membrane</keyword>
<protein>
    <submittedName>
        <fullName evidence="8">Unknown_gene_7465 protein</fullName>
    </submittedName>
</protein>